<sequence>MFASIRQFLSPRRTCEPETPPESNESITPIQKKKREESTPSPPHSAHLYDVWMVKTGEEDNSDVLSNFTFSDEGALCRICSQFYCTDFVGNRKYVKIPGDPRYPSNLRSHLKSQRHLHACEQSTPCEFPSPPIEKESLGMVQLVAQRFMDAWFVAKNNLSNSMFEQLVRHIDSRSRPAQNSSVISSRYHYRSLIRDLDEYFTQKHVDAINKAEMFAIMVDAGVDSSGTKLFSVLLRYIFNNEIRTIHCGLSDLNCAATGLVQFTELQKLVTDFGLDIQKSVSICTDGDRSLTGIRTGLVAHLKNQNQNLISFHCSPHQVQLAIKHGLSATTHEYRKIWKSVKLVCIWINNSGPRKEALRDQQRLHSLSTNKISVPNETRWISKYRCCHDVARNYNAIKGVITKEEFHCDEQLVNRICDRFFQPKLSALTSILQIFSSLTTKLQHHSITFPQMIQAHQVAIDAIQIFSSGRFFEHLAQDESTTLRGEFEIFRALLETELSSRMEIPTILKHFAILDPMFSPPQQPLDFGVEALATLHSYFSSHFQGISFESLLTEWELFRGDLTSPKLEHQSFTDVLTYLGSSKYESFTGLQILARIARTIVVTTVPVEASFSLIRWMKTVQRSRLLTDHLSQELRVKYNSEDHHSTDDFLHLAENWIKHHYITQTRNSSKQALEEAFSDSD</sequence>
<dbReference type="EMBL" id="JARBJD010000532">
    <property type="protein sequence ID" value="KAK2941237.1"/>
    <property type="molecule type" value="Genomic_DNA"/>
</dbReference>
<protein>
    <recommendedName>
        <fullName evidence="4">HAT C-terminal dimerisation domain-containing protein</fullName>
    </recommendedName>
</protein>
<dbReference type="Proteomes" id="UP001281761">
    <property type="component" value="Unassembled WGS sequence"/>
</dbReference>
<evidence type="ECO:0000256" key="1">
    <source>
        <dbReference type="SAM" id="MobiDB-lite"/>
    </source>
</evidence>
<dbReference type="PANTHER" id="PTHR46880">
    <property type="entry name" value="RAS-ASSOCIATING DOMAIN-CONTAINING PROTEIN"/>
    <property type="match status" value="1"/>
</dbReference>
<organism evidence="2 3">
    <name type="scientific">Blattamonas nauphoetae</name>
    <dbReference type="NCBI Taxonomy" id="2049346"/>
    <lineage>
        <taxon>Eukaryota</taxon>
        <taxon>Metamonada</taxon>
        <taxon>Preaxostyla</taxon>
        <taxon>Oxymonadida</taxon>
        <taxon>Blattamonas</taxon>
    </lineage>
</organism>
<dbReference type="SUPFAM" id="SSF53098">
    <property type="entry name" value="Ribonuclease H-like"/>
    <property type="match status" value="1"/>
</dbReference>
<feature type="region of interest" description="Disordered" evidence="1">
    <location>
        <begin position="1"/>
        <end position="46"/>
    </location>
</feature>
<accession>A0ABQ9WP30</accession>
<dbReference type="PANTHER" id="PTHR46880:SF5">
    <property type="entry name" value="DUF4371 DOMAIN-CONTAINING PROTEIN"/>
    <property type="match status" value="1"/>
</dbReference>
<name>A0ABQ9WP30_9EUKA</name>
<keyword evidence="3" id="KW-1185">Reference proteome</keyword>
<dbReference type="InterPro" id="IPR012337">
    <property type="entry name" value="RNaseH-like_sf"/>
</dbReference>
<evidence type="ECO:0000313" key="2">
    <source>
        <dbReference type="EMBL" id="KAK2941237.1"/>
    </source>
</evidence>
<comment type="caution">
    <text evidence="2">The sequence shown here is derived from an EMBL/GenBank/DDBJ whole genome shotgun (WGS) entry which is preliminary data.</text>
</comment>
<proteinExistence type="predicted"/>
<evidence type="ECO:0000313" key="3">
    <source>
        <dbReference type="Proteomes" id="UP001281761"/>
    </source>
</evidence>
<reference evidence="2 3" key="1">
    <citation type="journal article" date="2022" name="bioRxiv">
        <title>Genomics of Preaxostyla Flagellates Illuminates Evolutionary Transitions and the Path Towards Mitochondrial Loss.</title>
        <authorList>
            <person name="Novak L.V.F."/>
            <person name="Treitli S.C."/>
            <person name="Pyrih J."/>
            <person name="Halakuc P."/>
            <person name="Pipaliya S.V."/>
            <person name="Vacek V."/>
            <person name="Brzon O."/>
            <person name="Soukal P."/>
            <person name="Eme L."/>
            <person name="Dacks J.B."/>
            <person name="Karnkowska A."/>
            <person name="Elias M."/>
            <person name="Hampl V."/>
        </authorList>
    </citation>
    <scope>NUCLEOTIDE SEQUENCE [LARGE SCALE GENOMIC DNA]</scope>
    <source>
        <strain evidence="2">NAU3</strain>
        <tissue evidence="2">Gut</tissue>
    </source>
</reference>
<gene>
    <name evidence="2" type="ORF">BLNAU_23856</name>
</gene>
<evidence type="ECO:0008006" key="4">
    <source>
        <dbReference type="Google" id="ProtNLM"/>
    </source>
</evidence>